<protein>
    <submittedName>
        <fullName evidence="2">Uncharacterized protein</fullName>
    </submittedName>
</protein>
<name>A0AAE1BLC6_PETCI</name>
<accession>A0AAE1BLC6</accession>
<organism evidence="2 3">
    <name type="scientific">Petrolisthes cinctipes</name>
    <name type="common">Flat porcelain crab</name>
    <dbReference type="NCBI Taxonomy" id="88211"/>
    <lineage>
        <taxon>Eukaryota</taxon>
        <taxon>Metazoa</taxon>
        <taxon>Ecdysozoa</taxon>
        <taxon>Arthropoda</taxon>
        <taxon>Crustacea</taxon>
        <taxon>Multicrustacea</taxon>
        <taxon>Malacostraca</taxon>
        <taxon>Eumalacostraca</taxon>
        <taxon>Eucarida</taxon>
        <taxon>Decapoda</taxon>
        <taxon>Pleocyemata</taxon>
        <taxon>Anomura</taxon>
        <taxon>Galatheoidea</taxon>
        <taxon>Porcellanidae</taxon>
        <taxon>Petrolisthes</taxon>
    </lineage>
</organism>
<proteinExistence type="predicted"/>
<dbReference type="AlphaFoldDB" id="A0AAE1BLC6"/>
<evidence type="ECO:0000256" key="1">
    <source>
        <dbReference type="SAM" id="MobiDB-lite"/>
    </source>
</evidence>
<dbReference type="EMBL" id="JAWQEG010007171">
    <property type="protein sequence ID" value="KAK3852946.1"/>
    <property type="molecule type" value="Genomic_DNA"/>
</dbReference>
<gene>
    <name evidence="2" type="ORF">Pcinc_040483</name>
</gene>
<comment type="caution">
    <text evidence="2">The sequence shown here is derived from an EMBL/GenBank/DDBJ whole genome shotgun (WGS) entry which is preliminary data.</text>
</comment>
<sequence>MPPITEDKAFPAAIVVIAATVTRRGGPGATIRPEKQEHSSGSYTPVRLHPAPHPSPFSLHPSPPLPIPAPPTAPPTLTCFPFPPITSSFPHTMPSVPP</sequence>
<feature type="region of interest" description="Disordered" evidence="1">
    <location>
        <begin position="22"/>
        <end position="72"/>
    </location>
</feature>
<evidence type="ECO:0000313" key="2">
    <source>
        <dbReference type="EMBL" id="KAK3852946.1"/>
    </source>
</evidence>
<feature type="compositionally biased region" description="Pro residues" evidence="1">
    <location>
        <begin position="51"/>
        <end position="72"/>
    </location>
</feature>
<keyword evidence="3" id="KW-1185">Reference proteome</keyword>
<dbReference type="Proteomes" id="UP001286313">
    <property type="component" value="Unassembled WGS sequence"/>
</dbReference>
<evidence type="ECO:0000313" key="3">
    <source>
        <dbReference type="Proteomes" id="UP001286313"/>
    </source>
</evidence>
<reference evidence="2" key="1">
    <citation type="submission" date="2023-10" db="EMBL/GenBank/DDBJ databases">
        <title>Genome assemblies of two species of porcelain crab, Petrolisthes cinctipes and Petrolisthes manimaculis (Anomura: Porcellanidae).</title>
        <authorList>
            <person name="Angst P."/>
        </authorList>
    </citation>
    <scope>NUCLEOTIDE SEQUENCE</scope>
    <source>
        <strain evidence="2">PB745_01</strain>
        <tissue evidence="2">Gill</tissue>
    </source>
</reference>